<evidence type="ECO:0000313" key="3">
    <source>
        <dbReference type="Proteomes" id="UP001139103"/>
    </source>
</evidence>
<reference evidence="2" key="1">
    <citation type="submission" date="2021-11" db="EMBL/GenBank/DDBJ databases">
        <title>Genome sequence.</title>
        <authorList>
            <person name="Sun Q."/>
        </authorList>
    </citation>
    <scope>NUCLEOTIDE SEQUENCE</scope>
    <source>
        <strain evidence="2">JC732</strain>
    </source>
</reference>
<dbReference type="AlphaFoldDB" id="A0A9X1MSF5"/>
<accession>A0A9X1MSF5</accession>
<keyword evidence="1" id="KW-0472">Membrane</keyword>
<keyword evidence="1" id="KW-0812">Transmembrane</keyword>
<keyword evidence="3" id="KW-1185">Reference proteome</keyword>
<organism evidence="2 3">
    <name type="scientific">Blastopirellula sediminis</name>
    <dbReference type="NCBI Taxonomy" id="2894196"/>
    <lineage>
        <taxon>Bacteria</taxon>
        <taxon>Pseudomonadati</taxon>
        <taxon>Planctomycetota</taxon>
        <taxon>Planctomycetia</taxon>
        <taxon>Pirellulales</taxon>
        <taxon>Pirellulaceae</taxon>
        <taxon>Blastopirellula</taxon>
    </lineage>
</organism>
<protein>
    <recommendedName>
        <fullName evidence="4">DUF4350 domain-containing protein</fullName>
    </recommendedName>
</protein>
<sequence>MAPPFCETRSTLMLPLSRTFLITIVLVALSAVPAWAGDWTQQRHDVAKIEASLGFGGRFKVGVWSPIRVSLTAGEESLSAKIHIASFDSDGIPVEHRWSEDEPAEIAPGQTKSFVLPVKVGRTNSRIDVILESETDGVQQRSVWNANVAELGQPVLASQQLWLLAGELTGIDDMMRLQRVQPSEASQLATITPDQIPDDWRMLEGADRLLVVSGEADAWKKLSAEQLSALDWWTKLGGRIFLAAGVDSPQLLAADAPLASFLPGKFIGWEEERETGDLEKFAGKSTRLDRPDAPTLEVAALSDVSAVVLVQRASANPAPLISISAHGFGLIEFVAFDLNQEPVLGWDGRRGLLDRLLFGDSQQQEVGAVSLAGQSAAHVGYEDLSGQLRVALDQFQGVHLISFLLIGVIIVGYLLLIGPGDYFLLKNYLPRMEWTWVTFPLFVVLACAVSWGVAFWAKGTTLRMNQVDVLDCDLSSRVVRSTTWAHLYSPQTQRLDIQLRNTAPSQTSDWKQILAWQGLPGKSLGGMDSRQSLATVQNPYFLAEADDSVQLENLPIQIWSSRSMFGRGWAELEGKAPEPLTEINNQLLDGVIRNPTNLDLEDVYVFYGRWAWNFPKLPAGGVLSLSGKSGKNSDKVLRKTRVADARDVSELWDRENTDIDRIMEVTLFHESAGGRGYTNLIQRYQGFIDLSKHSQTQRAVLVGKSKQPVTELNVKAAGTDVSLEPETQRWTYVRLIYPVEPE</sequence>
<feature type="transmembrane region" description="Helical" evidence="1">
    <location>
        <begin position="436"/>
        <end position="457"/>
    </location>
</feature>
<name>A0A9X1MSF5_9BACT</name>
<evidence type="ECO:0000256" key="1">
    <source>
        <dbReference type="SAM" id="Phobius"/>
    </source>
</evidence>
<comment type="caution">
    <text evidence="2">The sequence shown here is derived from an EMBL/GenBank/DDBJ whole genome shotgun (WGS) entry which is preliminary data.</text>
</comment>
<dbReference type="Proteomes" id="UP001139103">
    <property type="component" value="Unassembled WGS sequence"/>
</dbReference>
<keyword evidence="1" id="KW-1133">Transmembrane helix</keyword>
<dbReference type="RefSeq" id="WP_230223027.1">
    <property type="nucleotide sequence ID" value="NZ_JAJKFT010000010.1"/>
</dbReference>
<evidence type="ECO:0000313" key="2">
    <source>
        <dbReference type="EMBL" id="MCC9631237.1"/>
    </source>
</evidence>
<evidence type="ECO:0008006" key="4">
    <source>
        <dbReference type="Google" id="ProtNLM"/>
    </source>
</evidence>
<proteinExistence type="predicted"/>
<dbReference type="EMBL" id="JAJKFT010000010">
    <property type="protein sequence ID" value="MCC9631237.1"/>
    <property type="molecule type" value="Genomic_DNA"/>
</dbReference>
<feature type="transmembrane region" description="Helical" evidence="1">
    <location>
        <begin position="400"/>
        <end position="424"/>
    </location>
</feature>
<gene>
    <name evidence="2" type="ORF">LOC68_22825</name>
</gene>